<feature type="domain" description="Histidine kinase" evidence="11">
    <location>
        <begin position="255"/>
        <end position="391"/>
    </location>
</feature>
<evidence type="ECO:0000256" key="2">
    <source>
        <dbReference type="ARBA" id="ARBA00006155"/>
    </source>
</evidence>
<evidence type="ECO:0000256" key="7">
    <source>
        <dbReference type="ARBA" id="ARBA00022840"/>
    </source>
</evidence>
<dbReference type="PRINTS" id="PR00344">
    <property type="entry name" value="BCTRLSENSOR"/>
</dbReference>
<dbReference type="PROSITE" id="PS50109">
    <property type="entry name" value="HIS_KIN"/>
    <property type="match status" value="1"/>
</dbReference>
<dbReference type="SUPFAM" id="SSF55874">
    <property type="entry name" value="ATPase domain of HSP90 chaperone/DNA topoisomerase II/histidine kinase"/>
    <property type="match status" value="1"/>
</dbReference>
<dbReference type="Pfam" id="PF02518">
    <property type="entry name" value="HATPase_c"/>
    <property type="match status" value="1"/>
</dbReference>
<name>A0A1E3PNF5_9ASCO</name>
<evidence type="ECO:0000256" key="6">
    <source>
        <dbReference type="ARBA" id="ARBA00022777"/>
    </source>
</evidence>
<dbReference type="GO" id="GO:0005759">
    <property type="term" value="C:mitochondrial matrix"/>
    <property type="evidence" value="ECO:0007669"/>
    <property type="project" value="UniProtKB-SubCell"/>
</dbReference>
<keyword evidence="6 10" id="KW-0418">Kinase</keyword>
<dbReference type="EMBL" id="KV454407">
    <property type="protein sequence ID" value="ODQ66955.1"/>
    <property type="molecule type" value="Genomic_DNA"/>
</dbReference>
<evidence type="ECO:0000313" key="12">
    <source>
        <dbReference type="EMBL" id="ODQ66955.1"/>
    </source>
</evidence>
<dbReference type="GO" id="GO:0004740">
    <property type="term" value="F:pyruvate dehydrogenase (acetyl-transferring) kinase activity"/>
    <property type="evidence" value="ECO:0007669"/>
    <property type="project" value="TreeGrafter"/>
</dbReference>
<reference evidence="12 13" key="1">
    <citation type="journal article" date="2016" name="Proc. Natl. Acad. Sci. U.S.A.">
        <title>Comparative genomics of biotechnologically important yeasts.</title>
        <authorList>
            <person name="Riley R."/>
            <person name="Haridas S."/>
            <person name="Wolfe K.H."/>
            <person name="Lopes M.R."/>
            <person name="Hittinger C.T."/>
            <person name="Goeker M."/>
            <person name="Salamov A.A."/>
            <person name="Wisecaver J.H."/>
            <person name="Long T.M."/>
            <person name="Calvey C.H."/>
            <person name="Aerts A.L."/>
            <person name="Barry K.W."/>
            <person name="Choi C."/>
            <person name="Clum A."/>
            <person name="Coughlan A.Y."/>
            <person name="Deshpande S."/>
            <person name="Douglass A.P."/>
            <person name="Hanson S.J."/>
            <person name="Klenk H.-P."/>
            <person name="LaButti K.M."/>
            <person name="Lapidus A."/>
            <person name="Lindquist E.A."/>
            <person name="Lipzen A.M."/>
            <person name="Meier-Kolthoff J.P."/>
            <person name="Ohm R.A."/>
            <person name="Otillar R.P."/>
            <person name="Pangilinan J.L."/>
            <person name="Peng Y."/>
            <person name="Rokas A."/>
            <person name="Rosa C.A."/>
            <person name="Scheuner C."/>
            <person name="Sibirny A.A."/>
            <person name="Slot J.C."/>
            <person name="Stielow J.B."/>
            <person name="Sun H."/>
            <person name="Kurtzman C.P."/>
            <person name="Blackwell M."/>
            <person name="Grigoriev I.V."/>
            <person name="Jeffries T.W."/>
        </authorList>
    </citation>
    <scope>NUCLEOTIDE SEQUENCE [LARGE SCALE GENOMIC DNA]</scope>
    <source>
        <strain evidence="12 13">DSM 6958</strain>
    </source>
</reference>
<keyword evidence="13" id="KW-1185">Reference proteome</keyword>
<dbReference type="InterPro" id="IPR003594">
    <property type="entry name" value="HATPase_dom"/>
</dbReference>
<dbReference type="InterPro" id="IPR004358">
    <property type="entry name" value="Sig_transdc_His_kin-like_C"/>
</dbReference>
<dbReference type="InterPro" id="IPR005467">
    <property type="entry name" value="His_kinase_dom"/>
</dbReference>
<dbReference type="EC" id="2.7.11.-" evidence="10"/>
<sequence length="397" mass="43769">MSSPTGLESDNGGCLKEKVLNTVHLSSNRDSIRANIEQLISKFAAIPQKPIFMNDLIKFGTGHIPEAVLLQNAKEVIEELTVRLAHRLQALRNLPYLIVLNPSISQIYSLYFDSFFYMLSTPPPQTLAENDEFTCKLKQLVDNHTDTIPTLAKGFSECRRYLSTDISAQILDTHLRDRIGTRVLAEHHIFLTNPIAPNFIGTVQMNFKPAVMLRECSEFVGDICEIKFGIKPHLEIDQAGMDVELPYVPVHAEYMFTELLKNSFRASVERAIGASEILENGDKKLSETPVIATIVKTAQGVMVRIRDCGGGIPPAVEDRIFGFAFSTFEDNEGDGYSTLNNPPGNGGASIAGMGYGLPLTRAYAEFFGGNLRLQSYYGLGTDVYVTLHGPISTVESG</sequence>
<dbReference type="AlphaFoldDB" id="A0A1E3PNF5"/>
<keyword evidence="4 10" id="KW-0808">Transferase</keyword>
<dbReference type="Gene3D" id="3.30.565.10">
    <property type="entry name" value="Histidine kinase-like ATPase, C-terminal domain"/>
    <property type="match status" value="1"/>
</dbReference>
<evidence type="ECO:0000256" key="5">
    <source>
        <dbReference type="ARBA" id="ARBA00022741"/>
    </source>
</evidence>
<dbReference type="STRING" id="857566.A0A1E3PNF5"/>
<dbReference type="InterPro" id="IPR018955">
    <property type="entry name" value="BCDHK/PDK_N"/>
</dbReference>
<dbReference type="InterPro" id="IPR039028">
    <property type="entry name" value="BCKD/PDK"/>
</dbReference>
<evidence type="ECO:0000256" key="10">
    <source>
        <dbReference type="RuleBase" id="RU366032"/>
    </source>
</evidence>
<keyword evidence="3" id="KW-0597">Phosphoprotein</keyword>
<dbReference type="GO" id="GO:0005524">
    <property type="term" value="F:ATP binding"/>
    <property type="evidence" value="ECO:0007669"/>
    <property type="project" value="UniProtKB-UniRule"/>
</dbReference>
<evidence type="ECO:0000256" key="9">
    <source>
        <dbReference type="ARBA" id="ARBA00023128"/>
    </source>
</evidence>
<keyword evidence="5 10" id="KW-0547">Nucleotide-binding</keyword>
<dbReference type="PANTHER" id="PTHR11947">
    <property type="entry name" value="PYRUVATE DEHYDROGENASE KINASE"/>
    <property type="match status" value="1"/>
</dbReference>
<dbReference type="InterPro" id="IPR036784">
    <property type="entry name" value="AK/P_DHK_N_sf"/>
</dbReference>
<keyword evidence="9 10" id="KW-0496">Mitochondrion</keyword>
<dbReference type="Pfam" id="PF10436">
    <property type="entry name" value="BCDHK_Adom3"/>
    <property type="match status" value="1"/>
</dbReference>
<gene>
    <name evidence="12" type="ORF">NADFUDRAFT_45211</name>
</gene>
<evidence type="ECO:0000256" key="1">
    <source>
        <dbReference type="ARBA" id="ARBA00004305"/>
    </source>
</evidence>
<dbReference type="Gene3D" id="1.20.140.20">
    <property type="entry name" value="Alpha-ketoacid/pyruvate dehydrogenase kinase, N-terminal domain"/>
    <property type="match status" value="1"/>
</dbReference>
<evidence type="ECO:0000256" key="8">
    <source>
        <dbReference type="ARBA" id="ARBA00022946"/>
    </source>
</evidence>
<accession>A0A1E3PNF5</accession>
<dbReference type="SMART" id="SM00387">
    <property type="entry name" value="HATPase_c"/>
    <property type="match status" value="1"/>
</dbReference>
<evidence type="ECO:0000256" key="3">
    <source>
        <dbReference type="ARBA" id="ARBA00022553"/>
    </source>
</evidence>
<organism evidence="12 13">
    <name type="scientific">Nadsonia fulvescens var. elongata DSM 6958</name>
    <dbReference type="NCBI Taxonomy" id="857566"/>
    <lineage>
        <taxon>Eukaryota</taxon>
        <taxon>Fungi</taxon>
        <taxon>Dikarya</taxon>
        <taxon>Ascomycota</taxon>
        <taxon>Saccharomycotina</taxon>
        <taxon>Dipodascomycetes</taxon>
        <taxon>Dipodascales</taxon>
        <taxon>Dipodascales incertae sedis</taxon>
        <taxon>Nadsonia</taxon>
    </lineage>
</organism>
<dbReference type="OrthoDB" id="3264224at2759"/>
<proteinExistence type="inferred from homology"/>
<dbReference type="InterPro" id="IPR036890">
    <property type="entry name" value="HATPase_C_sf"/>
</dbReference>
<dbReference type="PANTHER" id="PTHR11947:SF20">
    <property type="entry name" value="[3-METHYL-2-OXOBUTANOATE DEHYDROGENASE [LIPOAMIDE]] KINASE, MITOCHONDRIAL"/>
    <property type="match status" value="1"/>
</dbReference>
<comment type="similarity">
    <text evidence="2 10">Belongs to the PDK/BCKDK protein kinase family.</text>
</comment>
<dbReference type="GO" id="GO:0010906">
    <property type="term" value="P:regulation of glucose metabolic process"/>
    <property type="evidence" value="ECO:0007669"/>
    <property type="project" value="TreeGrafter"/>
</dbReference>
<dbReference type="SUPFAM" id="SSF69012">
    <property type="entry name" value="alpha-ketoacid dehydrogenase kinase, N-terminal domain"/>
    <property type="match status" value="1"/>
</dbReference>
<comment type="subcellular location">
    <subcellularLocation>
        <location evidence="1 10">Mitochondrion matrix</location>
    </subcellularLocation>
</comment>
<keyword evidence="7 10" id="KW-0067">ATP-binding</keyword>
<evidence type="ECO:0000313" key="13">
    <source>
        <dbReference type="Proteomes" id="UP000095009"/>
    </source>
</evidence>
<protein>
    <recommendedName>
        <fullName evidence="10">Protein-serine/threonine kinase</fullName>
        <ecNumber evidence="10">2.7.11.-</ecNumber>
    </recommendedName>
</protein>
<keyword evidence="8" id="KW-0809">Transit peptide</keyword>
<evidence type="ECO:0000259" key="11">
    <source>
        <dbReference type="PROSITE" id="PS50109"/>
    </source>
</evidence>
<dbReference type="Proteomes" id="UP000095009">
    <property type="component" value="Unassembled WGS sequence"/>
</dbReference>
<evidence type="ECO:0000256" key="4">
    <source>
        <dbReference type="ARBA" id="ARBA00022679"/>
    </source>
</evidence>